<dbReference type="Proteomes" id="UP001334732">
    <property type="component" value="Chromosome"/>
</dbReference>
<evidence type="ECO:0000256" key="1">
    <source>
        <dbReference type="SAM" id="Phobius"/>
    </source>
</evidence>
<gene>
    <name evidence="4" type="ORF">VA613_12980</name>
</gene>
<organism evidence="4 5">
    <name type="scientific">Thiobacillus sedimenti</name>
    <dbReference type="NCBI Taxonomy" id="3110231"/>
    <lineage>
        <taxon>Bacteria</taxon>
        <taxon>Pseudomonadati</taxon>
        <taxon>Pseudomonadota</taxon>
        <taxon>Betaproteobacteria</taxon>
        <taxon>Nitrosomonadales</taxon>
        <taxon>Thiobacillaceae</taxon>
        <taxon>Thiobacillus</taxon>
    </lineage>
</organism>
<proteinExistence type="predicted"/>
<protein>
    <submittedName>
        <fullName evidence="4">PEP-CTERM sorting domain-containing protein</fullName>
    </submittedName>
</protein>
<evidence type="ECO:0000313" key="5">
    <source>
        <dbReference type="Proteomes" id="UP001334732"/>
    </source>
</evidence>
<feature type="chain" id="PRO_5045112756" evidence="2">
    <location>
        <begin position="20"/>
        <end position="50"/>
    </location>
</feature>
<reference evidence="4 5" key="1">
    <citation type="submission" date="2023-12" db="EMBL/GenBank/DDBJ databases">
        <title>Thiobacillus sedimentum sp. nov., a chemolithoautotrophic sulfur-oxidizing bacterium isolated from freshwater sediment.</title>
        <authorList>
            <person name="Luo J."/>
            <person name="Dai C."/>
        </authorList>
    </citation>
    <scope>NUCLEOTIDE SEQUENCE [LARGE SCALE GENOMIC DNA]</scope>
    <source>
        <strain evidence="4 5">SCUT-2</strain>
    </source>
</reference>
<keyword evidence="1" id="KW-1133">Transmembrane helix</keyword>
<dbReference type="RefSeq" id="WP_324779437.1">
    <property type="nucleotide sequence ID" value="NZ_CP141769.1"/>
</dbReference>
<dbReference type="NCBIfam" id="TIGR02595">
    <property type="entry name" value="PEP_CTERM"/>
    <property type="match status" value="1"/>
</dbReference>
<keyword evidence="1" id="KW-0472">Membrane</keyword>
<name>A0ABZ1CIX3_9PROT</name>
<dbReference type="Pfam" id="PF07589">
    <property type="entry name" value="PEP-CTERM"/>
    <property type="match status" value="1"/>
</dbReference>
<evidence type="ECO:0000259" key="3">
    <source>
        <dbReference type="Pfam" id="PF07589"/>
    </source>
</evidence>
<feature type="transmembrane region" description="Helical" evidence="1">
    <location>
        <begin position="29"/>
        <end position="46"/>
    </location>
</feature>
<keyword evidence="2" id="KW-0732">Signal</keyword>
<evidence type="ECO:0000256" key="2">
    <source>
        <dbReference type="SAM" id="SignalP"/>
    </source>
</evidence>
<feature type="domain" description="Ice-binding protein C-terminal" evidence="3">
    <location>
        <begin position="26"/>
        <end position="49"/>
    </location>
</feature>
<accession>A0ABZ1CIX3</accession>
<evidence type="ECO:0000313" key="4">
    <source>
        <dbReference type="EMBL" id="WRS38905.1"/>
    </source>
</evidence>
<dbReference type="InterPro" id="IPR013424">
    <property type="entry name" value="Ice-binding_C"/>
</dbReference>
<sequence>MRTLLSVTLLSLVATPSFAIAVDAVSVPEPGILGLIGIGAAALLVGRRKK</sequence>
<feature type="signal peptide" evidence="2">
    <location>
        <begin position="1"/>
        <end position="19"/>
    </location>
</feature>
<keyword evidence="1" id="KW-0812">Transmembrane</keyword>
<keyword evidence="5" id="KW-1185">Reference proteome</keyword>
<dbReference type="EMBL" id="CP141769">
    <property type="protein sequence ID" value="WRS38905.1"/>
    <property type="molecule type" value="Genomic_DNA"/>
</dbReference>